<dbReference type="OrthoDB" id="5783963at2759"/>
<dbReference type="EMBL" id="FN649748">
    <property type="protein sequence ID" value="CBJ28736.1"/>
    <property type="molecule type" value="Genomic_DNA"/>
</dbReference>
<sequence>MSNKSRKTLSARLAELTSSAPCTAFNPDAPDFDDGTGAGLQRYDDDDNYDEGGDSKMNQHRPSADLRVAADMESIGQEYHGKRVSRKSLEATAVGDAHDPDQASEGDGSSDDDGNDDGDISESGDGTAASSSRKMVPSLNLDDVSSSEEGEEDEDDEDGDMTASSPPKRGSGQGAGKRVHWGGREDEEDGGGGGAGGGKRQRQQQASVFAGVRGGDVDTGASVEEQMKQLDEQDEKARRDGGGIAGQGELRRAREALRQREWWDSLLEVRILLQRLMNAANKLPGPNELPLFLEGDEQLTALAEESAGAAQGLATQLSAVRRSHMSCWGIANIKSGDSGSGSGDAGKAAMVTNDDDEQKVGNDNGKDKGEGPTTISEGNAEGEEAVAATEHGSCMGWWSDVLGRWHERTQLVDPGLQKKFKVVNQGPWAQITASLADRERANRRSFMTESETSEFLGRKLAKHLDAAKGDGDAGSAAAAAAAAAGGRSDDEGDEDVVGRVRRKDGAEPLDLEVVDDRNLYQHLLKEFMDASGTAGSGYSAVPVRRKSRKKSVDRKASKGRKIKYVTHPKMQNFMFPQEYEAPPMEPSELFASLFGGAGRTQQPDTKYK</sequence>
<reference evidence="5 6" key="1">
    <citation type="journal article" date="2010" name="Nature">
        <title>The Ectocarpus genome and the independent evolution of multicellularity in brown algae.</title>
        <authorList>
            <person name="Cock J.M."/>
            <person name="Sterck L."/>
            <person name="Rouze P."/>
            <person name="Scornet D."/>
            <person name="Allen A.E."/>
            <person name="Amoutzias G."/>
            <person name="Anthouard V."/>
            <person name="Artiguenave F."/>
            <person name="Aury J.M."/>
            <person name="Badger J.H."/>
            <person name="Beszteri B."/>
            <person name="Billiau K."/>
            <person name="Bonnet E."/>
            <person name="Bothwell J.H."/>
            <person name="Bowler C."/>
            <person name="Boyen C."/>
            <person name="Brownlee C."/>
            <person name="Carrano C.J."/>
            <person name="Charrier B."/>
            <person name="Cho G.Y."/>
            <person name="Coelho S.M."/>
            <person name="Collen J."/>
            <person name="Corre E."/>
            <person name="Da Silva C."/>
            <person name="Delage L."/>
            <person name="Delaroque N."/>
            <person name="Dittami S.M."/>
            <person name="Doulbeau S."/>
            <person name="Elias M."/>
            <person name="Farnham G."/>
            <person name="Gachon C.M."/>
            <person name="Gschloessl B."/>
            <person name="Heesch S."/>
            <person name="Jabbari K."/>
            <person name="Jubin C."/>
            <person name="Kawai H."/>
            <person name="Kimura K."/>
            <person name="Kloareg B."/>
            <person name="Kupper F.C."/>
            <person name="Lang D."/>
            <person name="Le Bail A."/>
            <person name="Leblanc C."/>
            <person name="Lerouge P."/>
            <person name="Lohr M."/>
            <person name="Lopez P.J."/>
            <person name="Martens C."/>
            <person name="Maumus F."/>
            <person name="Michel G."/>
            <person name="Miranda-Saavedra D."/>
            <person name="Morales J."/>
            <person name="Moreau H."/>
            <person name="Motomura T."/>
            <person name="Nagasato C."/>
            <person name="Napoli C.A."/>
            <person name="Nelson D.R."/>
            <person name="Nyvall-Collen P."/>
            <person name="Peters A.F."/>
            <person name="Pommier C."/>
            <person name="Potin P."/>
            <person name="Poulain J."/>
            <person name="Quesneville H."/>
            <person name="Read B."/>
            <person name="Rensing S.A."/>
            <person name="Ritter A."/>
            <person name="Rousvoal S."/>
            <person name="Samanta M."/>
            <person name="Samson G."/>
            <person name="Schroeder D.C."/>
            <person name="Segurens B."/>
            <person name="Strittmatter M."/>
            <person name="Tonon T."/>
            <person name="Tregear J.W."/>
            <person name="Valentin K."/>
            <person name="von Dassow P."/>
            <person name="Yamagishi T."/>
            <person name="Van de Peer Y."/>
            <person name="Wincker P."/>
        </authorList>
    </citation>
    <scope>NUCLEOTIDE SEQUENCE [LARGE SCALE GENOMIC DNA]</scope>
    <source>
        <strain evidence="6">Ec32 / CCAP1310/4</strain>
    </source>
</reference>
<keyword evidence="6" id="KW-1185">Reference proteome</keyword>
<dbReference type="InterPro" id="IPR012617">
    <property type="entry name" value="AATF_C"/>
</dbReference>
<feature type="compositionally biased region" description="Basic and acidic residues" evidence="2">
    <location>
        <begin position="358"/>
        <end position="370"/>
    </location>
</feature>
<protein>
    <recommendedName>
        <fullName evidence="7">Apoptosis antagonizing transcription factor</fullName>
    </recommendedName>
</protein>
<dbReference type="PANTHER" id="PTHR15565">
    <property type="entry name" value="AATF PROTEIN APOPTOSIS ANTAGONIZING TRANSCRIPTION FACTOR"/>
    <property type="match status" value="1"/>
</dbReference>
<evidence type="ECO:0000259" key="4">
    <source>
        <dbReference type="Pfam" id="PF13339"/>
    </source>
</evidence>
<dbReference type="STRING" id="2880.D7FIB2"/>
<dbReference type="InterPro" id="IPR039223">
    <property type="entry name" value="AATF/Bfr2"/>
</dbReference>
<gene>
    <name evidence="5" type="ORF">Esi_0119_0026</name>
</gene>
<dbReference type="Pfam" id="PF13339">
    <property type="entry name" value="AATF-Che1"/>
    <property type="match status" value="1"/>
</dbReference>
<dbReference type="Pfam" id="PF08164">
    <property type="entry name" value="TRAUB"/>
    <property type="match status" value="1"/>
</dbReference>
<evidence type="ECO:0000313" key="6">
    <source>
        <dbReference type="Proteomes" id="UP000002630"/>
    </source>
</evidence>
<feature type="domain" description="Apoptosis-antagonizing transcription factor C-terminal" evidence="3">
    <location>
        <begin position="520"/>
        <end position="594"/>
    </location>
</feature>
<evidence type="ECO:0000313" key="5">
    <source>
        <dbReference type="EMBL" id="CBJ28736.1"/>
    </source>
</evidence>
<accession>D7FIB2</accession>
<evidence type="ECO:0000256" key="2">
    <source>
        <dbReference type="SAM" id="MobiDB-lite"/>
    </source>
</evidence>
<dbReference type="Proteomes" id="UP000002630">
    <property type="component" value="Linkage Group LG23"/>
</dbReference>
<organism evidence="5 6">
    <name type="scientific">Ectocarpus siliculosus</name>
    <name type="common">Brown alga</name>
    <name type="synonym">Conferva siliculosa</name>
    <dbReference type="NCBI Taxonomy" id="2880"/>
    <lineage>
        <taxon>Eukaryota</taxon>
        <taxon>Sar</taxon>
        <taxon>Stramenopiles</taxon>
        <taxon>Ochrophyta</taxon>
        <taxon>PX clade</taxon>
        <taxon>Phaeophyceae</taxon>
        <taxon>Ectocarpales</taxon>
        <taxon>Ectocarpaceae</taxon>
        <taxon>Ectocarpus</taxon>
    </lineage>
</organism>
<dbReference type="eggNOG" id="KOG2773">
    <property type="taxonomic scope" value="Eukaryota"/>
</dbReference>
<dbReference type="EMBL" id="FN647870">
    <property type="protein sequence ID" value="CBJ28736.1"/>
    <property type="molecule type" value="Genomic_DNA"/>
</dbReference>
<dbReference type="InParanoid" id="D7FIB2"/>
<proteinExistence type="inferred from homology"/>
<feature type="compositionally biased region" description="Acidic residues" evidence="2">
    <location>
        <begin position="102"/>
        <end position="122"/>
    </location>
</feature>
<feature type="compositionally biased region" description="Acidic residues" evidence="2">
    <location>
        <begin position="145"/>
        <end position="160"/>
    </location>
</feature>
<feature type="compositionally biased region" description="Basic residues" evidence="2">
    <location>
        <begin position="543"/>
        <end position="558"/>
    </location>
</feature>
<evidence type="ECO:0000259" key="3">
    <source>
        <dbReference type="Pfam" id="PF08164"/>
    </source>
</evidence>
<name>D7FIB2_ECTSI</name>
<dbReference type="PANTHER" id="PTHR15565:SF0">
    <property type="entry name" value="PROTEIN AATF"/>
    <property type="match status" value="1"/>
</dbReference>
<dbReference type="GO" id="GO:0005730">
    <property type="term" value="C:nucleolus"/>
    <property type="evidence" value="ECO:0007669"/>
    <property type="project" value="TreeGrafter"/>
</dbReference>
<dbReference type="OMA" id="INFMAPN"/>
<evidence type="ECO:0000256" key="1">
    <source>
        <dbReference type="ARBA" id="ARBA00008966"/>
    </source>
</evidence>
<dbReference type="InterPro" id="IPR025160">
    <property type="entry name" value="AATF"/>
</dbReference>
<feature type="domain" description="AATF leucine zipper-containing" evidence="4">
    <location>
        <begin position="251"/>
        <end position="408"/>
    </location>
</feature>
<dbReference type="AlphaFoldDB" id="D7FIB2"/>
<evidence type="ECO:0008006" key="7">
    <source>
        <dbReference type="Google" id="ProtNLM"/>
    </source>
</evidence>
<comment type="similarity">
    <text evidence="1">Belongs to the AATF family.</text>
</comment>
<feature type="region of interest" description="Disordered" evidence="2">
    <location>
        <begin position="334"/>
        <end position="388"/>
    </location>
</feature>
<feature type="region of interest" description="Disordered" evidence="2">
    <location>
        <begin position="18"/>
        <end position="218"/>
    </location>
</feature>
<feature type="region of interest" description="Disordered" evidence="2">
    <location>
        <begin position="534"/>
        <end position="558"/>
    </location>
</feature>